<dbReference type="HOGENOM" id="CLU_950205_0_0_1"/>
<dbReference type="InParanoid" id="F4R747"/>
<evidence type="ECO:0000313" key="3">
    <source>
        <dbReference type="EMBL" id="EGG11522.1"/>
    </source>
</evidence>
<evidence type="ECO:0000259" key="2">
    <source>
        <dbReference type="SMART" id="SM00198"/>
    </source>
</evidence>
<dbReference type="AlphaFoldDB" id="F4R747"/>
<evidence type="ECO:0000256" key="1">
    <source>
        <dbReference type="SAM" id="MobiDB-lite"/>
    </source>
</evidence>
<dbReference type="PANTHER" id="PTHR10334">
    <property type="entry name" value="CYSTEINE-RICH SECRETORY PROTEIN-RELATED"/>
    <property type="match status" value="1"/>
</dbReference>
<dbReference type="Gene3D" id="3.40.33.10">
    <property type="entry name" value="CAP"/>
    <property type="match status" value="1"/>
</dbReference>
<dbReference type="VEuPathDB" id="FungiDB:MELLADRAFT_115289"/>
<evidence type="ECO:0000313" key="4">
    <source>
        <dbReference type="Proteomes" id="UP000001072"/>
    </source>
</evidence>
<dbReference type="SMART" id="SM00198">
    <property type="entry name" value="SCP"/>
    <property type="match status" value="1"/>
</dbReference>
<dbReference type="PRINTS" id="PR00837">
    <property type="entry name" value="V5TPXLIKE"/>
</dbReference>
<dbReference type="InterPro" id="IPR035940">
    <property type="entry name" value="CAP_sf"/>
</dbReference>
<dbReference type="EMBL" id="GL883092">
    <property type="protein sequence ID" value="EGG11522.1"/>
    <property type="molecule type" value="Genomic_DNA"/>
</dbReference>
<feature type="compositionally biased region" description="Basic and acidic residues" evidence="1">
    <location>
        <begin position="65"/>
        <end position="75"/>
    </location>
</feature>
<feature type="region of interest" description="Disordered" evidence="1">
    <location>
        <begin position="60"/>
        <end position="82"/>
    </location>
</feature>
<dbReference type="Proteomes" id="UP000001072">
    <property type="component" value="Unassembled WGS sequence"/>
</dbReference>
<name>F4R747_MELLP</name>
<sequence length="335" mass="37429">MNIKIGPHLVKITAVTYLARLCIGIENQARYDSENSRSGVTGGRISSSLSPFARRKLSSQAFHQKPSDYGDRGGSDDQGAAINGYVDSDDYDNIFVRFRVHQKPNATSDFSIGETLQTMVEVNSTLDSDLQVEYTSGDFNYDPVMEEDMSDESLSEATDLKILRRQQRTASTLWVEWHNFHRRQYSAPDLIWDQNLANRAQRFTNRCYFQHSAPEKHGPPYGENLFAGASDIPGVLNAWVNGPNEAGSYNPRAPTYSHFTQVVWRGSRRVGCAITQCNYVGRFEGSRVYQQMGRKVPNIACVYFPAGNVIGQFPQNVIVPKVRTGHAVPAGSKVC</sequence>
<dbReference type="InterPro" id="IPR014044">
    <property type="entry name" value="CAP_dom"/>
</dbReference>
<keyword evidence="4" id="KW-1185">Reference proteome</keyword>
<accession>F4R747</accession>
<reference evidence="4" key="1">
    <citation type="journal article" date="2011" name="Proc. Natl. Acad. Sci. U.S.A.">
        <title>Obligate biotrophy features unraveled by the genomic analysis of rust fungi.</title>
        <authorList>
            <person name="Duplessis S."/>
            <person name="Cuomo C.A."/>
            <person name="Lin Y.-C."/>
            <person name="Aerts A."/>
            <person name="Tisserant E."/>
            <person name="Veneault-Fourrey C."/>
            <person name="Joly D.L."/>
            <person name="Hacquard S."/>
            <person name="Amselem J."/>
            <person name="Cantarel B.L."/>
            <person name="Chiu R."/>
            <person name="Coutinho P.M."/>
            <person name="Feau N."/>
            <person name="Field M."/>
            <person name="Frey P."/>
            <person name="Gelhaye E."/>
            <person name="Goldberg J."/>
            <person name="Grabherr M.G."/>
            <person name="Kodira C.D."/>
            <person name="Kohler A."/>
            <person name="Kuees U."/>
            <person name="Lindquist E.A."/>
            <person name="Lucas S.M."/>
            <person name="Mago R."/>
            <person name="Mauceli E."/>
            <person name="Morin E."/>
            <person name="Murat C."/>
            <person name="Pangilinan J.L."/>
            <person name="Park R."/>
            <person name="Pearson M."/>
            <person name="Quesneville H."/>
            <person name="Rouhier N."/>
            <person name="Sakthikumar S."/>
            <person name="Salamov A.A."/>
            <person name="Schmutz J."/>
            <person name="Selles B."/>
            <person name="Shapiro H."/>
            <person name="Tanguay P."/>
            <person name="Tuskan G.A."/>
            <person name="Henrissat B."/>
            <person name="Van de Peer Y."/>
            <person name="Rouze P."/>
            <person name="Ellis J.G."/>
            <person name="Dodds P.N."/>
            <person name="Schein J.E."/>
            <person name="Zhong S."/>
            <person name="Hamelin R.C."/>
            <person name="Grigoriev I.V."/>
            <person name="Szabo L.J."/>
            <person name="Martin F."/>
        </authorList>
    </citation>
    <scope>NUCLEOTIDE SEQUENCE [LARGE SCALE GENOMIC DNA]</scope>
    <source>
        <strain evidence="4">98AG31 / pathotype 3-4-7</strain>
    </source>
</reference>
<dbReference type="SUPFAM" id="SSF55797">
    <property type="entry name" value="PR-1-like"/>
    <property type="match status" value="1"/>
</dbReference>
<dbReference type="GeneID" id="18925559"/>
<dbReference type="InterPro" id="IPR001283">
    <property type="entry name" value="CRISP-related"/>
</dbReference>
<feature type="domain" description="SCP" evidence="2">
    <location>
        <begin position="169"/>
        <end position="311"/>
    </location>
</feature>
<proteinExistence type="predicted"/>
<gene>
    <name evidence="3" type="ORF">MELLADRAFT_115289</name>
</gene>
<dbReference type="RefSeq" id="XP_007405157.1">
    <property type="nucleotide sequence ID" value="XM_007405095.1"/>
</dbReference>
<dbReference type="eggNOG" id="KOG3017">
    <property type="taxonomic scope" value="Eukaryota"/>
</dbReference>
<dbReference type="KEGG" id="mlr:MELLADRAFT_115289"/>
<dbReference type="Pfam" id="PF00188">
    <property type="entry name" value="CAP"/>
    <property type="match status" value="1"/>
</dbReference>
<dbReference type="OrthoDB" id="337038at2759"/>
<protein>
    <recommendedName>
        <fullName evidence="2">SCP domain-containing protein</fullName>
    </recommendedName>
</protein>
<organism evidence="4">
    <name type="scientific">Melampsora larici-populina (strain 98AG31 / pathotype 3-4-7)</name>
    <name type="common">Poplar leaf rust fungus</name>
    <dbReference type="NCBI Taxonomy" id="747676"/>
    <lineage>
        <taxon>Eukaryota</taxon>
        <taxon>Fungi</taxon>
        <taxon>Dikarya</taxon>
        <taxon>Basidiomycota</taxon>
        <taxon>Pucciniomycotina</taxon>
        <taxon>Pucciniomycetes</taxon>
        <taxon>Pucciniales</taxon>
        <taxon>Melampsoraceae</taxon>
        <taxon>Melampsora</taxon>
    </lineage>
</organism>